<dbReference type="Proteomes" id="UP001165430">
    <property type="component" value="Unassembled WGS sequence"/>
</dbReference>
<keyword evidence="2" id="KW-1185">Reference proteome</keyword>
<dbReference type="EMBL" id="JAKZGO010000014">
    <property type="protein sequence ID" value="MCH7414828.1"/>
    <property type="molecule type" value="Genomic_DNA"/>
</dbReference>
<sequence length="236" mass="27544">MHSEREFLSKAQDYFDLNSTFGKSESASARTINYGDYFPVWRKAKRVRKERDFLIVPFHRRINREYEDQNYIRRLVFEYDTEGELTRAGVIELISGTLSLRQLAERHETIIEQYLKGNPSEGVRIVWSDVNMNELEGIDLTGRGVTIQEQSEGIGSRILDDGCVYYFYILRDKATNNIISATYLYKQCPPTYGDNDPCAGIEEVTQEIWVIIFLAQILMMVLKDQNQLLPIVHYYK</sequence>
<accession>A0ABS9VEF6</accession>
<evidence type="ECO:0000313" key="1">
    <source>
        <dbReference type="EMBL" id="MCH7414828.1"/>
    </source>
</evidence>
<proteinExistence type="predicted"/>
<organism evidence="1 2">
    <name type="scientific">Belliella alkalica</name>
    <dbReference type="NCBI Taxonomy" id="1730871"/>
    <lineage>
        <taxon>Bacteria</taxon>
        <taxon>Pseudomonadati</taxon>
        <taxon>Bacteroidota</taxon>
        <taxon>Cytophagia</taxon>
        <taxon>Cytophagales</taxon>
        <taxon>Cyclobacteriaceae</taxon>
        <taxon>Belliella</taxon>
    </lineage>
</organism>
<protein>
    <submittedName>
        <fullName evidence="1">Uncharacterized protein</fullName>
    </submittedName>
</protein>
<reference evidence="1" key="1">
    <citation type="submission" date="2022-03" db="EMBL/GenBank/DDBJ databases">
        <title>De novo assembled genomes of Belliella spp. (Cyclobacteriaceae) strains.</title>
        <authorList>
            <person name="Szabo A."/>
            <person name="Korponai K."/>
            <person name="Felfoldi T."/>
        </authorList>
    </citation>
    <scope>NUCLEOTIDE SEQUENCE</scope>
    <source>
        <strain evidence="1">DSM 111903</strain>
    </source>
</reference>
<dbReference type="RefSeq" id="WP_241413604.1">
    <property type="nucleotide sequence ID" value="NZ_JAKZGO010000014.1"/>
</dbReference>
<comment type="caution">
    <text evidence="1">The sequence shown here is derived from an EMBL/GenBank/DDBJ whole genome shotgun (WGS) entry which is preliminary data.</text>
</comment>
<name>A0ABS9VEF6_9BACT</name>
<gene>
    <name evidence="1" type="ORF">MM213_15110</name>
</gene>
<evidence type="ECO:0000313" key="2">
    <source>
        <dbReference type="Proteomes" id="UP001165430"/>
    </source>
</evidence>